<sequence length="131" mass="14518">MTDQYSKRSPKRVDTPSTRPAQSSKLKTIDKKSLRAIAHELKPVIIVGEKGLTDTVIGEVERALADHELIKVKLASNDRDERKEIVEAIIAATKATQIQLIGKVLVLLKRSREPKPGLSNLIRFQASAGKR</sequence>
<dbReference type="SMART" id="SM01103">
    <property type="entry name" value="CRS1_YhbY"/>
    <property type="match status" value="1"/>
</dbReference>
<evidence type="ECO:0000256" key="2">
    <source>
        <dbReference type="PROSITE-ProRule" id="PRU00626"/>
    </source>
</evidence>
<dbReference type="PROSITE" id="PS51295">
    <property type="entry name" value="CRM"/>
    <property type="match status" value="1"/>
</dbReference>
<evidence type="ECO:0000313" key="5">
    <source>
        <dbReference type="EMBL" id="GAA3974897.1"/>
    </source>
</evidence>
<organism evidence="5 6">
    <name type="scientific">Allohahella marinimesophila</name>
    <dbReference type="NCBI Taxonomy" id="1054972"/>
    <lineage>
        <taxon>Bacteria</taxon>
        <taxon>Pseudomonadati</taxon>
        <taxon>Pseudomonadota</taxon>
        <taxon>Gammaproteobacteria</taxon>
        <taxon>Oceanospirillales</taxon>
        <taxon>Hahellaceae</taxon>
        <taxon>Allohahella</taxon>
    </lineage>
</organism>
<dbReference type="NCBIfam" id="TIGR00253">
    <property type="entry name" value="RNA_bind_YhbY"/>
    <property type="match status" value="1"/>
</dbReference>
<dbReference type="Proteomes" id="UP001501337">
    <property type="component" value="Unassembled WGS sequence"/>
</dbReference>
<dbReference type="SUPFAM" id="SSF75471">
    <property type="entry name" value="YhbY-like"/>
    <property type="match status" value="1"/>
</dbReference>
<proteinExistence type="predicted"/>
<keyword evidence="6" id="KW-1185">Reference proteome</keyword>
<comment type="caution">
    <text evidence="5">The sequence shown here is derived from an EMBL/GenBank/DDBJ whole genome shotgun (WGS) entry which is preliminary data.</text>
</comment>
<dbReference type="PANTHER" id="PTHR40065">
    <property type="entry name" value="RNA-BINDING PROTEIN YHBY"/>
    <property type="match status" value="1"/>
</dbReference>
<gene>
    <name evidence="5" type="ORF">GCM10022278_34870</name>
</gene>
<evidence type="ECO:0000259" key="4">
    <source>
        <dbReference type="PROSITE" id="PS51295"/>
    </source>
</evidence>
<evidence type="ECO:0000256" key="3">
    <source>
        <dbReference type="SAM" id="MobiDB-lite"/>
    </source>
</evidence>
<accession>A0ABP7Q1E5</accession>
<reference evidence="6" key="1">
    <citation type="journal article" date="2019" name="Int. J. Syst. Evol. Microbiol.">
        <title>The Global Catalogue of Microorganisms (GCM) 10K type strain sequencing project: providing services to taxonomists for standard genome sequencing and annotation.</title>
        <authorList>
            <consortium name="The Broad Institute Genomics Platform"/>
            <consortium name="The Broad Institute Genome Sequencing Center for Infectious Disease"/>
            <person name="Wu L."/>
            <person name="Ma J."/>
        </authorList>
    </citation>
    <scope>NUCLEOTIDE SEQUENCE [LARGE SCALE GENOMIC DNA]</scope>
    <source>
        <strain evidence="6">JCM 17555</strain>
    </source>
</reference>
<dbReference type="Pfam" id="PF01985">
    <property type="entry name" value="CRS1_YhbY"/>
    <property type="match status" value="1"/>
</dbReference>
<evidence type="ECO:0000313" key="6">
    <source>
        <dbReference type="Proteomes" id="UP001501337"/>
    </source>
</evidence>
<name>A0ABP7Q1E5_9GAMM</name>
<dbReference type="InterPro" id="IPR035920">
    <property type="entry name" value="YhbY-like_sf"/>
</dbReference>
<dbReference type="Gene3D" id="3.30.110.60">
    <property type="entry name" value="YhbY-like"/>
    <property type="match status" value="1"/>
</dbReference>
<dbReference type="InterPro" id="IPR051925">
    <property type="entry name" value="RNA-binding_domain"/>
</dbReference>
<feature type="region of interest" description="Disordered" evidence="3">
    <location>
        <begin position="1"/>
        <end position="26"/>
    </location>
</feature>
<dbReference type="EMBL" id="BAABBO010000018">
    <property type="protein sequence ID" value="GAA3974897.1"/>
    <property type="molecule type" value="Genomic_DNA"/>
</dbReference>
<dbReference type="RefSeq" id="WP_425548626.1">
    <property type="nucleotide sequence ID" value="NZ_BAABBO010000018.1"/>
</dbReference>
<dbReference type="PANTHER" id="PTHR40065:SF3">
    <property type="entry name" value="RNA-BINDING PROTEIN YHBY"/>
    <property type="match status" value="1"/>
</dbReference>
<dbReference type="InterPro" id="IPR001890">
    <property type="entry name" value="RNA-binding_CRM"/>
</dbReference>
<keyword evidence="1 2" id="KW-0694">RNA-binding</keyword>
<protein>
    <recommendedName>
        <fullName evidence="4">CRM domain-containing protein</fullName>
    </recommendedName>
</protein>
<dbReference type="InterPro" id="IPR017924">
    <property type="entry name" value="RNA-binding_YhbY"/>
</dbReference>
<feature type="domain" description="CRM" evidence="4">
    <location>
        <begin position="24"/>
        <end position="120"/>
    </location>
</feature>
<evidence type="ECO:0000256" key="1">
    <source>
        <dbReference type="ARBA" id="ARBA00022884"/>
    </source>
</evidence>
<feature type="compositionally biased region" description="Polar residues" evidence="3">
    <location>
        <begin position="15"/>
        <end position="26"/>
    </location>
</feature>